<reference evidence="9" key="1">
    <citation type="journal article" date="2019" name="Int. J. Syst. Evol. Microbiol.">
        <title>The Global Catalogue of Microorganisms (GCM) 10K type strain sequencing project: providing services to taxonomists for standard genome sequencing and annotation.</title>
        <authorList>
            <consortium name="The Broad Institute Genomics Platform"/>
            <consortium name="The Broad Institute Genome Sequencing Center for Infectious Disease"/>
            <person name="Wu L."/>
            <person name="Ma J."/>
        </authorList>
    </citation>
    <scope>NUCLEOTIDE SEQUENCE [LARGE SCALE GENOMIC DNA]</scope>
    <source>
        <strain evidence="9">JCM 31319</strain>
    </source>
</reference>
<dbReference type="InterPro" id="IPR051907">
    <property type="entry name" value="DoxX-like_oxidoreductase"/>
</dbReference>
<gene>
    <name evidence="8" type="ORF">ACFQ2O_13540</name>
</gene>
<keyword evidence="5 7" id="KW-1133">Transmembrane helix</keyword>
<proteinExistence type="inferred from homology"/>
<accession>A0ABW3SQQ9</accession>
<sequence>MNLTHEINHSSERINSANNPVWMDGLRIILGIFLFIKGIMFLEHTSDVFYLFSQSQDVISLKKASMITSLVHIIGGLMIASGSLTRLAILCQMPVVLGAVLIVNPQQGLHIENTELWLSILVLGLLLFFMIVGPGRYSVDNKLLRQKRHTEQE</sequence>
<evidence type="ECO:0000256" key="7">
    <source>
        <dbReference type="SAM" id="Phobius"/>
    </source>
</evidence>
<name>A0ABW3SQQ9_9BACT</name>
<evidence type="ECO:0000313" key="9">
    <source>
        <dbReference type="Proteomes" id="UP001597094"/>
    </source>
</evidence>
<dbReference type="EMBL" id="JBHTLD010000125">
    <property type="protein sequence ID" value="MFD1187234.1"/>
    <property type="molecule type" value="Genomic_DNA"/>
</dbReference>
<comment type="caution">
    <text evidence="8">The sequence shown here is derived from an EMBL/GenBank/DDBJ whole genome shotgun (WGS) entry which is preliminary data.</text>
</comment>
<evidence type="ECO:0000256" key="4">
    <source>
        <dbReference type="ARBA" id="ARBA00022692"/>
    </source>
</evidence>
<comment type="similarity">
    <text evidence="2">Belongs to the DoxX family.</text>
</comment>
<evidence type="ECO:0000313" key="8">
    <source>
        <dbReference type="EMBL" id="MFD1187234.1"/>
    </source>
</evidence>
<dbReference type="Proteomes" id="UP001597094">
    <property type="component" value="Unassembled WGS sequence"/>
</dbReference>
<evidence type="ECO:0000256" key="2">
    <source>
        <dbReference type="ARBA" id="ARBA00006679"/>
    </source>
</evidence>
<feature type="transmembrane region" description="Helical" evidence="7">
    <location>
        <begin position="61"/>
        <end position="80"/>
    </location>
</feature>
<dbReference type="RefSeq" id="WP_377528485.1">
    <property type="nucleotide sequence ID" value="NZ_JBHTLD010000125.1"/>
</dbReference>
<dbReference type="Pfam" id="PF07681">
    <property type="entry name" value="DoxX"/>
    <property type="match status" value="1"/>
</dbReference>
<dbReference type="PANTHER" id="PTHR33452:SF1">
    <property type="entry name" value="INNER MEMBRANE PROTEIN YPHA-RELATED"/>
    <property type="match status" value="1"/>
</dbReference>
<dbReference type="PANTHER" id="PTHR33452">
    <property type="entry name" value="OXIDOREDUCTASE CATD-RELATED"/>
    <property type="match status" value="1"/>
</dbReference>
<protein>
    <submittedName>
        <fullName evidence="8">DoxX family protein</fullName>
    </submittedName>
</protein>
<organism evidence="8 9">
    <name type="scientific">Pontibacter rugosus</name>
    <dbReference type="NCBI Taxonomy" id="1745966"/>
    <lineage>
        <taxon>Bacteria</taxon>
        <taxon>Pseudomonadati</taxon>
        <taxon>Bacteroidota</taxon>
        <taxon>Cytophagia</taxon>
        <taxon>Cytophagales</taxon>
        <taxon>Hymenobacteraceae</taxon>
        <taxon>Pontibacter</taxon>
    </lineage>
</organism>
<evidence type="ECO:0000256" key="5">
    <source>
        <dbReference type="ARBA" id="ARBA00022989"/>
    </source>
</evidence>
<comment type="subcellular location">
    <subcellularLocation>
        <location evidence="1">Cell membrane</location>
        <topology evidence="1">Multi-pass membrane protein</topology>
    </subcellularLocation>
</comment>
<feature type="transmembrane region" description="Helical" evidence="7">
    <location>
        <begin position="21"/>
        <end position="41"/>
    </location>
</feature>
<keyword evidence="9" id="KW-1185">Reference proteome</keyword>
<keyword evidence="3" id="KW-1003">Cell membrane</keyword>
<keyword evidence="6 7" id="KW-0472">Membrane</keyword>
<evidence type="ECO:0000256" key="1">
    <source>
        <dbReference type="ARBA" id="ARBA00004651"/>
    </source>
</evidence>
<keyword evidence="4 7" id="KW-0812">Transmembrane</keyword>
<evidence type="ECO:0000256" key="3">
    <source>
        <dbReference type="ARBA" id="ARBA00022475"/>
    </source>
</evidence>
<feature type="transmembrane region" description="Helical" evidence="7">
    <location>
        <begin position="116"/>
        <end position="139"/>
    </location>
</feature>
<evidence type="ECO:0000256" key="6">
    <source>
        <dbReference type="ARBA" id="ARBA00023136"/>
    </source>
</evidence>
<dbReference type="InterPro" id="IPR032808">
    <property type="entry name" value="DoxX"/>
</dbReference>